<evidence type="ECO:0000313" key="2">
    <source>
        <dbReference type="Proteomes" id="UP001148737"/>
    </source>
</evidence>
<protein>
    <submittedName>
        <fullName evidence="1">Uncharacterized protein</fullName>
    </submittedName>
</protein>
<reference evidence="1" key="1">
    <citation type="submission" date="2022-07" db="EMBL/GenBank/DDBJ databases">
        <title>Genome Sequence of Lecanicillium saksenae.</title>
        <authorList>
            <person name="Buettner E."/>
        </authorList>
    </citation>
    <scope>NUCLEOTIDE SEQUENCE</scope>
    <source>
        <strain evidence="1">VT-O1</strain>
    </source>
</reference>
<name>A0ACC1R3J5_9HYPO</name>
<proteinExistence type="predicted"/>
<dbReference type="Proteomes" id="UP001148737">
    <property type="component" value="Unassembled WGS sequence"/>
</dbReference>
<accession>A0ACC1R3J5</accession>
<evidence type="ECO:0000313" key="1">
    <source>
        <dbReference type="EMBL" id="KAJ3497930.1"/>
    </source>
</evidence>
<comment type="caution">
    <text evidence="1">The sequence shown here is derived from an EMBL/GenBank/DDBJ whole genome shotgun (WGS) entry which is preliminary data.</text>
</comment>
<sequence>MPGLLNLPNEMVIRVCDHLAERDVCRLMRARRCLYNKLQKYLYRRNIMHSCSTSLPYVIEAGTTESIDLVLSIECDRPLGLRSTNRNGNTALLAAISTNNVDVALNLISRVDRGSWDLSCMNFLSTWRPLTLAVSKNQEEIVQALVDKEVETLDWGSDSHTRGSPLLLAAKYSRYRLVAMLLRLRNLDRLVTDDERRTALDLAVLSGCWRTVQALLDDPLTAVAQYGYNPLFHAIESRNVAIVETLVRGRVCIIPPHIAKALKTGSEAIVSALLSSRHDLNYAEWNGCGALACAAEGGLVNFVEMLLPGANSVERREALMLAAEYGQWEVANFILEYDEAREAVHMYIRFPNTMFYLQRIFDRYGRCGLCEGYHYRRFARHFGG</sequence>
<keyword evidence="2" id="KW-1185">Reference proteome</keyword>
<dbReference type="EMBL" id="JANAKD010000080">
    <property type="protein sequence ID" value="KAJ3497930.1"/>
    <property type="molecule type" value="Genomic_DNA"/>
</dbReference>
<gene>
    <name evidence="1" type="ORF">NLG97_g1520</name>
</gene>
<organism evidence="1 2">
    <name type="scientific">Lecanicillium saksenae</name>
    <dbReference type="NCBI Taxonomy" id="468837"/>
    <lineage>
        <taxon>Eukaryota</taxon>
        <taxon>Fungi</taxon>
        <taxon>Dikarya</taxon>
        <taxon>Ascomycota</taxon>
        <taxon>Pezizomycotina</taxon>
        <taxon>Sordariomycetes</taxon>
        <taxon>Hypocreomycetidae</taxon>
        <taxon>Hypocreales</taxon>
        <taxon>Cordycipitaceae</taxon>
        <taxon>Lecanicillium</taxon>
    </lineage>
</organism>